<dbReference type="Proteomes" id="UP000334923">
    <property type="component" value="Unassembled WGS sequence"/>
</dbReference>
<dbReference type="OrthoDB" id="194599at2"/>
<proteinExistence type="predicted"/>
<evidence type="ECO:0000313" key="1">
    <source>
        <dbReference type="EMBL" id="VVM07726.1"/>
    </source>
</evidence>
<keyword evidence="2" id="KW-1185">Reference proteome</keyword>
<gene>
    <name evidence="1" type="ORF">MAMT_01884</name>
</gene>
<dbReference type="AlphaFoldDB" id="A0A5E6MF30"/>
<sequence length="138" mass="15573">MRRDQGASSIGEGIASPGNYCSRRKHSVRLLILTLLAEKEKRVSWTAVEVPVTALAKNEFLLQMKDNAAGRLIYYFIAYHYGPFAKEPYDDLQAQQGKGLVRMESDPEEDKTKIILFDPAKAQEALSEIPEDLKSTRQ</sequence>
<accession>A0A5E6MF30</accession>
<name>A0A5E6MF30_9BACT</name>
<evidence type="ECO:0000313" key="2">
    <source>
        <dbReference type="Proteomes" id="UP000334923"/>
    </source>
</evidence>
<reference evidence="1 2" key="1">
    <citation type="submission" date="2019-09" db="EMBL/GenBank/DDBJ databases">
        <authorList>
            <person name="Cremers G."/>
        </authorList>
    </citation>
    <scope>NUCLEOTIDE SEQUENCE [LARGE SCALE GENOMIC DNA]</scope>
    <source>
        <strain evidence="1">4A</strain>
    </source>
</reference>
<dbReference type="RefSeq" id="WP_142660729.1">
    <property type="nucleotide sequence ID" value="NZ_CABFVA020000110.1"/>
</dbReference>
<organism evidence="1 2">
    <name type="scientific">Methylacidimicrobium tartarophylax</name>
    <dbReference type="NCBI Taxonomy" id="1041768"/>
    <lineage>
        <taxon>Bacteria</taxon>
        <taxon>Pseudomonadati</taxon>
        <taxon>Verrucomicrobiota</taxon>
        <taxon>Methylacidimicrobium</taxon>
    </lineage>
</organism>
<protein>
    <submittedName>
        <fullName evidence="1">Uncharacterized protein</fullName>
    </submittedName>
</protein>
<dbReference type="EMBL" id="CABFVA020000110">
    <property type="protein sequence ID" value="VVM07726.1"/>
    <property type="molecule type" value="Genomic_DNA"/>
</dbReference>